<sequence>MPGIFELLKKDSASAARRGRLTTRRGVIETPVFMPVGTRATVKAMSPAELEELGAQIILGNTYHLFLRPGMEIIAAAGGLHRFENWNRSILTDSGGFQVFSLTGLRKMEPDGVRFASHIDGTRFFLGPVESMRIQRTLDSDIVMAFDECTPYPATRQQAEKSLAITTRWERMSREQPLNDGQIRFGIVQGSVFPDLREQAAKSIVGIGFDGYAIGGVSVGESEPEMMAAVDAAAPHLPENAPRYLMGVGTPRQIVESVARGVDMFDCVMPTRLARHGSAFIGNDTIPVKAGRYAKDFTPIDPQCTCYACRNFTKAYIRHLFNVGEILGVRLVTMHNLHYFINLMRRIRTSIEEGTFDLLRREFQAR</sequence>
<comment type="catalytic activity">
    <reaction evidence="6 7">
        <text>7-aminomethyl-7-carbaguanine + guanosine(34) in tRNA = 7-aminomethyl-7-carbaguanosine(34) in tRNA + guanine</text>
        <dbReference type="Rhea" id="RHEA:24104"/>
        <dbReference type="Rhea" id="RHEA-COMP:10341"/>
        <dbReference type="Rhea" id="RHEA-COMP:10342"/>
        <dbReference type="ChEBI" id="CHEBI:16235"/>
        <dbReference type="ChEBI" id="CHEBI:58703"/>
        <dbReference type="ChEBI" id="CHEBI:74269"/>
        <dbReference type="ChEBI" id="CHEBI:82833"/>
        <dbReference type="EC" id="2.4.2.29"/>
    </reaction>
</comment>
<feature type="binding site" evidence="7">
    <location>
        <position position="335"/>
    </location>
    <ligand>
        <name>Zn(2+)</name>
        <dbReference type="ChEBI" id="CHEBI:29105"/>
    </ligand>
</feature>
<dbReference type="InterPro" id="IPR050076">
    <property type="entry name" value="ArchSynthase1/Queuine_TRR"/>
</dbReference>
<dbReference type="InterPro" id="IPR036511">
    <property type="entry name" value="TGT-like_sf"/>
</dbReference>
<dbReference type="HAMAP" id="MF_00168">
    <property type="entry name" value="Q_tRNA_Tgt"/>
    <property type="match status" value="1"/>
</dbReference>
<dbReference type="OrthoDB" id="9805417at2"/>
<dbReference type="InterPro" id="IPR004803">
    <property type="entry name" value="TGT"/>
</dbReference>
<feature type="region of interest" description="RNA binding; important for wobble base 34 recognition" evidence="7">
    <location>
        <begin position="271"/>
        <end position="275"/>
    </location>
</feature>
<feature type="region of interest" description="RNA binding" evidence="7">
    <location>
        <begin position="247"/>
        <end position="253"/>
    </location>
</feature>
<dbReference type="GO" id="GO:0008616">
    <property type="term" value="P:tRNA queuosine(34) biosynthetic process"/>
    <property type="evidence" value="ECO:0007669"/>
    <property type="project" value="UniProtKB-UniRule"/>
</dbReference>
<keyword evidence="2 7" id="KW-0328">Glycosyltransferase</keyword>
<evidence type="ECO:0000256" key="2">
    <source>
        <dbReference type="ARBA" id="ARBA00022676"/>
    </source>
</evidence>
<feature type="binding site" evidence="7">
    <location>
        <position position="216"/>
    </location>
    <ligand>
        <name>substrate</name>
    </ligand>
</feature>
<keyword evidence="11" id="KW-1185">Reference proteome</keyword>
<dbReference type="GO" id="GO:0046872">
    <property type="term" value="F:metal ion binding"/>
    <property type="evidence" value="ECO:0007669"/>
    <property type="project" value="UniProtKB-KW"/>
</dbReference>
<reference evidence="9 12" key="2">
    <citation type="submission" date="2020-04" db="EMBL/GenBank/DDBJ databases">
        <authorList>
            <person name="Hitch T.C.A."/>
            <person name="Wylensek D."/>
            <person name="Clavel T."/>
        </authorList>
    </citation>
    <scope>NUCLEOTIDE SEQUENCE [LARGE SCALE GENOMIC DNA]</scope>
    <source>
        <strain evidence="9 12">COR2-253-APC-1A</strain>
    </source>
</reference>
<evidence type="ECO:0000259" key="8">
    <source>
        <dbReference type="Pfam" id="PF01702"/>
    </source>
</evidence>
<dbReference type="AlphaFoldDB" id="A0A2U1AVW1"/>
<evidence type="ECO:0000313" key="12">
    <source>
        <dbReference type="Proteomes" id="UP000576225"/>
    </source>
</evidence>
<keyword evidence="7" id="KW-0862">Zinc</keyword>
<dbReference type="GeneID" id="78295570"/>
<evidence type="ECO:0000256" key="3">
    <source>
        <dbReference type="ARBA" id="ARBA00022679"/>
    </source>
</evidence>
<keyword evidence="3 7" id="KW-0808">Transferase</keyword>
<comment type="caution">
    <text evidence="10">The sequence shown here is derived from an EMBL/GenBank/DDBJ whole genome shotgun (WGS) entry which is preliminary data.</text>
</comment>
<reference evidence="10 11" key="1">
    <citation type="submission" date="2018-04" db="EMBL/GenBank/DDBJ databases">
        <title>Genomic Encyclopedia of Type Strains, Phase IV (KMG-IV): sequencing the most valuable type-strain genomes for metagenomic binning, comparative biology and taxonomic classification.</title>
        <authorList>
            <person name="Goeker M."/>
        </authorList>
    </citation>
    <scope>NUCLEOTIDE SEQUENCE [LARGE SCALE GENOMIC DNA]</scope>
    <source>
        <strain evidence="10 11">DSM 14823</strain>
    </source>
</reference>
<keyword evidence="5 7" id="KW-0671">Queuosine biosynthesis</keyword>
<comment type="pathway">
    <text evidence="1 7">tRNA modification; tRNA-queuosine biosynthesis.</text>
</comment>
<gene>
    <name evidence="7 9" type="primary">tgt</name>
    <name evidence="10" type="ORF">C8D82_11617</name>
    <name evidence="9" type="ORF">HF882_11365</name>
</gene>
<dbReference type="PANTHER" id="PTHR46499">
    <property type="entry name" value="QUEUINE TRNA-RIBOSYLTRANSFERASE"/>
    <property type="match status" value="1"/>
</dbReference>
<feature type="binding site" evidence="7">
    <location>
        <position position="306"/>
    </location>
    <ligand>
        <name>Zn(2+)</name>
        <dbReference type="ChEBI" id="CHEBI:29105"/>
    </ligand>
</feature>
<keyword evidence="4 7" id="KW-0819">tRNA processing</keyword>
<dbReference type="NCBIfam" id="TIGR00449">
    <property type="entry name" value="tgt_general"/>
    <property type="match status" value="1"/>
</dbReference>
<comment type="subunit">
    <text evidence="7">Homodimer. Within each dimer, one monomer is responsible for RNA recognition and catalysis, while the other monomer binds to the replacement base PreQ1.</text>
</comment>
<feature type="active site" description="Proton acceptor" evidence="7">
    <location>
        <position position="93"/>
    </location>
</feature>
<evidence type="ECO:0000313" key="11">
    <source>
        <dbReference type="Proteomes" id="UP000245959"/>
    </source>
</evidence>
<feature type="binding site" evidence="7">
    <location>
        <position position="309"/>
    </location>
    <ligand>
        <name>Zn(2+)</name>
        <dbReference type="ChEBI" id="CHEBI:29105"/>
    </ligand>
</feature>
<feature type="domain" description="tRNA-guanine(15) transglycosylase-like" evidence="8">
    <location>
        <begin position="15"/>
        <end position="365"/>
    </location>
</feature>
<evidence type="ECO:0000256" key="1">
    <source>
        <dbReference type="ARBA" id="ARBA00004691"/>
    </source>
</evidence>
<feature type="active site" description="Nucleophile" evidence="7">
    <location>
        <position position="266"/>
    </location>
</feature>
<protein>
    <recommendedName>
        <fullName evidence="7">Queuine tRNA-ribosyltransferase</fullName>
        <ecNumber evidence="7">2.4.2.29</ecNumber>
    </recommendedName>
    <alternativeName>
        <fullName evidence="7">Guanine insertion enzyme</fullName>
    </alternativeName>
    <alternativeName>
        <fullName evidence="7">tRNA-guanine transglycosylase</fullName>
    </alternativeName>
</protein>
<evidence type="ECO:0000313" key="10">
    <source>
        <dbReference type="EMBL" id="PVY40566.1"/>
    </source>
</evidence>
<feature type="binding site" evidence="7">
    <location>
        <position position="304"/>
    </location>
    <ligand>
        <name>Zn(2+)</name>
        <dbReference type="ChEBI" id="CHEBI:29105"/>
    </ligand>
</feature>
<name>A0A2U1AVW1_9BACT</name>
<comment type="function">
    <text evidence="7">Catalyzes the base-exchange of a guanine (G) residue with the queuine precursor 7-aminomethyl-7-deazaguanine (PreQ1) at position 34 (anticodon wobble position) in tRNAs with GU(N) anticodons (tRNA-Asp, -Asn, -His and -Tyr). Catalysis occurs through a double-displacement mechanism. The nucleophile active site attacks the C1' of nucleotide 34 to detach the guanine base from the RNA, forming a covalent enzyme-RNA intermediate. The proton acceptor active site deprotonates the incoming PreQ1, allowing a nucleophilic attack on the C1' of the ribose to form the product. After dissociation, two additional enzymatic reactions on the tRNA convert PreQ1 to queuine (Q), resulting in the hypermodified nucleoside queuosine (7-(((4,5-cis-dihydroxy-2-cyclopenten-1-yl)amino)methyl)-7-deazaguanosine).</text>
</comment>
<evidence type="ECO:0000256" key="5">
    <source>
        <dbReference type="ARBA" id="ARBA00022785"/>
    </source>
</evidence>
<evidence type="ECO:0000256" key="4">
    <source>
        <dbReference type="ARBA" id="ARBA00022694"/>
    </source>
</evidence>
<evidence type="ECO:0000256" key="6">
    <source>
        <dbReference type="ARBA" id="ARBA00050112"/>
    </source>
</evidence>
<dbReference type="Proteomes" id="UP000576225">
    <property type="component" value="Unassembled WGS sequence"/>
</dbReference>
<keyword evidence="7" id="KW-0479">Metal-binding</keyword>
<dbReference type="UniPathway" id="UPA00392"/>
<dbReference type="GO" id="GO:0008479">
    <property type="term" value="F:tRNA-guanosine(34) queuine transglycosylase activity"/>
    <property type="evidence" value="ECO:0007669"/>
    <property type="project" value="UniProtKB-UniRule"/>
</dbReference>
<dbReference type="PANTHER" id="PTHR46499:SF1">
    <property type="entry name" value="QUEUINE TRNA-RIBOSYLTRANSFERASE"/>
    <property type="match status" value="1"/>
</dbReference>
<dbReference type="GO" id="GO:0005829">
    <property type="term" value="C:cytosol"/>
    <property type="evidence" value="ECO:0007669"/>
    <property type="project" value="TreeGrafter"/>
</dbReference>
<dbReference type="EMBL" id="JABAEW010000020">
    <property type="protein sequence ID" value="NMD87183.1"/>
    <property type="molecule type" value="Genomic_DNA"/>
</dbReference>
<proteinExistence type="inferred from homology"/>
<evidence type="ECO:0000256" key="7">
    <source>
        <dbReference type="HAMAP-Rule" id="MF_00168"/>
    </source>
</evidence>
<dbReference type="InterPro" id="IPR002616">
    <property type="entry name" value="tRNA_ribo_trans-like"/>
</dbReference>
<feature type="binding site" evidence="7">
    <location>
        <position position="147"/>
    </location>
    <ligand>
        <name>substrate</name>
    </ligand>
</feature>
<comment type="cofactor">
    <cofactor evidence="7">
        <name>Zn(2+)</name>
        <dbReference type="ChEBI" id="CHEBI:29105"/>
    </cofactor>
    <text evidence="7">Binds 1 zinc ion per subunit.</text>
</comment>
<feature type="binding site" evidence="7">
    <location>
        <begin position="93"/>
        <end position="97"/>
    </location>
    <ligand>
        <name>substrate</name>
    </ligand>
</feature>
<organism evidence="10 11">
    <name type="scientific">Victivallis vadensis</name>
    <dbReference type="NCBI Taxonomy" id="172901"/>
    <lineage>
        <taxon>Bacteria</taxon>
        <taxon>Pseudomonadati</taxon>
        <taxon>Lentisphaerota</taxon>
        <taxon>Lentisphaeria</taxon>
        <taxon>Victivallales</taxon>
        <taxon>Victivallaceae</taxon>
        <taxon>Victivallis</taxon>
    </lineage>
</organism>
<accession>A0A2U1AVW1</accession>
<dbReference type="RefSeq" id="WP_116884271.1">
    <property type="nucleotide sequence ID" value="NZ_CABMMC010000084.1"/>
</dbReference>
<dbReference type="FunFam" id="3.20.20.105:FF:000001">
    <property type="entry name" value="Queuine tRNA-ribosyltransferase"/>
    <property type="match status" value="1"/>
</dbReference>
<dbReference type="Proteomes" id="UP000245959">
    <property type="component" value="Unassembled WGS sequence"/>
</dbReference>
<feature type="binding site" evidence="7">
    <location>
        <position position="189"/>
    </location>
    <ligand>
        <name>substrate</name>
    </ligand>
</feature>
<comment type="similarity">
    <text evidence="7">Belongs to the queuine tRNA-ribosyltransferase family.</text>
</comment>
<dbReference type="EC" id="2.4.2.29" evidence="7"/>
<dbReference type="Gene3D" id="3.20.20.105">
    <property type="entry name" value="Queuine tRNA-ribosyltransferase-like"/>
    <property type="match status" value="1"/>
</dbReference>
<dbReference type="SUPFAM" id="SSF51713">
    <property type="entry name" value="tRNA-guanine transglycosylase"/>
    <property type="match status" value="1"/>
</dbReference>
<evidence type="ECO:0000313" key="9">
    <source>
        <dbReference type="EMBL" id="NMD87183.1"/>
    </source>
</evidence>
<dbReference type="NCBIfam" id="TIGR00430">
    <property type="entry name" value="Q_tRNA_tgt"/>
    <property type="match status" value="1"/>
</dbReference>
<dbReference type="EMBL" id="QEKH01000016">
    <property type="protein sequence ID" value="PVY40566.1"/>
    <property type="molecule type" value="Genomic_DNA"/>
</dbReference>
<dbReference type="Pfam" id="PF01702">
    <property type="entry name" value="TGT"/>
    <property type="match status" value="1"/>
</dbReference>